<dbReference type="OrthoDB" id="9806869at2"/>
<name>A0A556QQN1_9BACT</name>
<evidence type="ECO:0000313" key="2">
    <source>
        <dbReference type="Proteomes" id="UP000315648"/>
    </source>
</evidence>
<proteinExistence type="predicted"/>
<comment type="caution">
    <text evidence="1">The sequence shown here is derived from an EMBL/GenBank/DDBJ whole genome shotgun (WGS) entry which is preliminary data.</text>
</comment>
<accession>A0A556QQN1</accession>
<keyword evidence="2" id="KW-1185">Reference proteome</keyword>
<protein>
    <submittedName>
        <fullName evidence="1">GxxExxY protein</fullName>
    </submittedName>
</protein>
<dbReference type="EMBL" id="VMBG01000001">
    <property type="protein sequence ID" value="TSJ78942.1"/>
    <property type="molecule type" value="Genomic_DNA"/>
</dbReference>
<reference evidence="1 2" key="1">
    <citation type="submission" date="2019-07" db="EMBL/GenBank/DDBJ databases">
        <title>Description of 53C-WASEF.</title>
        <authorList>
            <person name="Pitt A."/>
            <person name="Hahn M.W."/>
        </authorList>
    </citation>
    <scope>NUCLEOTIDE SEQUENCE [LARGE SCALE GENOMIC DNA]</scope>
    <source>
        <strain evidence="1 2">53C-WASEF</strain>
    </source>
</reference>
<gene>
    <name evidence="1" type="ORF">FPL22_06470</name>
</gene>
<dbReference type="RefSeq" id="WP_144229284.1">
    <property type="nucleotide sequence ID" value="NZ_CBCRVV010000019.1"/>
</dbReference>
<evidence type="ECO:0000313" key="1">
    <source>
        <dbReference type="EMBL" id="TSJ78942.1"/>
    </source>
</evidence>
<organism evidence="1 2">
    <name type="scientific">Rariglobus hedericola</name>
    <dbReference type="NCBI Taxonomy" id="2597822"/>
    <lineage>
        <taxon>Bacteria</taxon>
        <taxon>Pseudomonadati</taxon>
        <taxon>Verrucomicrobiota</taxon>
        <taxon>Opitutia</taxon>
        <taxon>Opitutales</taxon>
        <taxon>Opitutaceae</taxon>
        <taxon>Rariglobus</taxon>
    </lineage>
</organism>
<dbReference type="NCBIfam" id="TIGR04256">
    <property type="entry name" value="GxxExxY"/>
    <property type="match status" value="1"/>
</dbReference>
<dbReference type="Proteomes" id="UP000315648">
    <property type="component" value="Unassembled WGS sequence"/>
</dbReference>
<sequence>MEALNSLTDKIIGAAIEVHRHKGPGLLESTYESCLAQELTLRNLRFERQVAVPLLYKGLTLDVAFRADMIIENKILIELKALEAILPVHKAQVLSYLRETGLSLGLLINFHVPKLVDGVHRFINDRALSVNSAPSVLNNPAESITAT</sequence>
<dbReference type="Pfam" id="PF13366">
    <property type="entry name" value="PDDEXK_3"/>
    <property type="match status" value="1"/>
</dbReference>
<dbReference type="InterPro" id="IPR026350">
    <property type="entry name" value="GxxExxY"/>
</dbReference>
<dbReference type="AlphaFoldDB" id="A0A556QQN1"/>